<accession>A0AAD8E9J1</accession>
<feature type="transmembrane region" description="Helical" evidence="8">
    <location>
        <begin position="333"/>
        <end position="357"/>
    </location>
</feature>
<evidence type="ECO:0000256" key="4">
    <source>
        <dbReference type="ARBA" id="ARBA00022989"/>
    </source>
</evidence>
<dbReference type="InterPro" id="IPR052192">
    <property type="entry name" value="Insect_Ionotropic_Sensory_Rcpt"/>
</dbReference>
<dbReference type="AlphaFoldDB" id="A0AAD8E9J1"/>
<keyword evidence="6" id="KW-0675">Receptor</keyword>
<evidence type="ECO:0000313" key="10">
    <source>
        <dbReference type="EMBL" id="KAJ9581667.1"/>
    </source>
</evidence>
<keyword evidence="2" id="KW-1003">Cell membrane</keyword>
<evidence type="ECO:0000256" key="1">
    <source>
        <dbReference type="ARBA" id="ARBA00004651"/>
    </source>
</evidence>
<evidence type="ECO:0000256" key="3">
    <source>
        <dbReference type="ARBA" id="ARBA00022692"/>
    </source>
</evidence>
<gene>
    <name evidence="10" type="ORF">L9F63_023154</name>
</gene>
<organism evidence="10 11">
    <name type="scientific">Diploptera punctata</name>
    <name type="common">Pacific beetle cockroach</name>
    <dbReference type="NCBI Taxonomy" id="6984"/>
    <lineage>
        <taxon>Eukaryota</taxon>
        <taxon>Metazoa</taxon>
        <taxon>Ecdysozoa</taxon>
        <taxon>Arthropoda</taxon>
        <taxon>Hexapoda</taxon>
        <taxon>Insecta</taxon>
        <taxon>Pterygota</taxon>
        <taxon>Neoptera</taxon>
        <taxon>Polyneoptera</taxon>
        <taxon>Dictyoptera</taxon>
        <taxon>Blattodea</taxon>
        <taxon>Blaberoidea</taxon>
        <taxon>Blaberidae</taxon>
        <taxon>Diplopterinae</taxon>
        <taxon>Diploptera</taxon>
    </lineage>
</organism>
<dbReference type="PANTHER" id="PTHR42643">
    <property type="entry name" value="IONOTROPIC RECEPTOR 20A-RELATED"/>
    <property type="match status" value="1"/>
</dbReference>
<evidence type="ECO:0000256" key="9">
    <source>
        <dbReference type="SAM" id="SignalP"/>
    </source>
</evidence>
<reference evidence="10" key="1">
    <citation type="journal article" date="2023" name="IScience">
        <title>Live-bearing cockroach genome reveals convergent evolutionary mechanisms linked to viviparity in insects and beyond.</title>
        <authorList>
            <person name="Fouks B."/>
            <person name="Harrison M.C."/>
            <person name="Mikhailova A.A."/>
            <person name="Marchal E."/>
            <person name="English S."/>
            <person name="Carruthers M."/>
            <person name="Jennings E.C."/>
            <person name="Chiamaka E.L."/>
            <person name="Frigard R.A."/>
            <person name="Pippel M."/>
            <person name="Attardo G.M."/>
            <person name="Benoit J.B."/>
            <person name="Bornberg-Bauer E."/>
            <person name="Tobe S.S."/>
        </authorList>
    </citation>
    <scope>NUCLEOTIDE SEQUENCE</scope>
    <source>
        <strain evidence="10">Stay&amp;Tobe</strain>
    </source>
</reference>
<evidence type="ECO:0000256" key="8">
    <source>
        <dbReference type="SAM" id="Phobius"/>
    </source>
</evidence>
<name>A0AAD8E9J1_DIPPU</name>
<dbReference type="EMBL" id="JASPKZ010007868">
    <property type="protein sequence ID" value="KAJ9581667.1"/>
    <property type="molecule type" value="Genomic_DNA"/>
</dbReference>
<protein>
    <submittedName>
        <fullName evidence="10">Uncharacterized protein</fullName>
    </submittedName>
</protein>
<feature type="transmembrane region" description="Helical" evidence="8">
    <location>
        <begin position="396"/>
        <end position="416"/>
    </location>
</feature>
<keyword evidence="7" id="KW-0325">Glycoprotein</keyword>
<reference evidence="10" key="2">
    <citation type="submission" date="2023-05" db="EMBL/GenBank/DDBJ databases">
        <authorList>
            <person name="Fouks B."/>
        </authorList>
    </citation>
    <scope>NUCLEOTIDE SEQUENCE</scope>
    <source>
        <strain evidence="10">Stay&amp;Tobe</strain>
        <tissue evidence="10">Testes</tissue>
    </source>
</reference>
<keyword evidence="5 8" id="KW-0472">Membrane</keyword>
<evidence type="ECO:0000256" key="6">
    <source>
        <dbReference type="ARBA" id="ARBA00023170"/>
    </source>
</evidence>
<keyword evidence="11" id="KW-1185">Reference proteome</keyword>
<dbReference type="GO" id="GO:0005886">
    <property type="term" value="C:plasma membrane"/>
    <property type="evidence" value="ECO:0007669"/>
    <property type="project" value="UniProtKB-SubCell"/>
</dbReference>
<sequence length="619" mass="71228">MWILMSFLEFVLCHGVYLRDQDICEEEKYLQEAIKNIIFQHIDPEKPLLISSSSAEEDLLSIVLKEVNSASDWQIHVYRQFVETEDVLYEQFFKVGSCIILTNGLEDLSDQLEELKASISWNGRARFLIVVRKSMKNPESFAQSLMRYLWEEAKIVDIVTLILCRKMFNIFTHFSYKSNEECTVAEKVILQEHWHMNCVGCFPNGKEIFPSKISSNLHGCMLNISTSELIPNVVGQGKDNYTGLEIDLLRIIQKSLNFTINFRTPKPGIMYETHYEMLEDLHLGLSDAVIGTFPLHLFIMQFADPTTTYLDNIIKWFLPCAEQNPRMKKVSEIFTGSTWLALLVVFIISSVSTWWIAKNSQELSSYKHFSNAFCNLYSAAVGVSIPQMPKTNKLRFLVILMIWYYFAINTIFQSFFTSVLVDPGYGKQILTFEELQESGLLYGSYSDIELLLNASSTYVSKIKLKKTPCEEIAVCIERILTKRDVAVMNIPGAVEYLALDKLGTGIELKICSLPENVYKMSFAIYVAKGSPLRDMFNSVIRHVLEAGVMDKLWLDIQYDLRLRNRNDESEEETFFVLGMSHLNIIFTMLIIGYLLGLITLILELSHSSFQKILRRKNKK</sequence>
<keyword evidence="3 8" id="KW-0812">Transmembrane</keyword>
<evidence type="ECO:0000256" key="7">
    <source>
        <dbReference type="ARBA" id="ARBA00023180"/>
    </source>
</evidence>
<dbReference type="Proteomes" id="UP001233999">
    <property type="component" value="Unassembled WGS sequence"/>
</dbReference>
<proteinExistence type="predicted"/>
<dbReference type="SUPFAM" id="SSF53850">
    <property type="entry name" value="Periplasmic binding protein-like II"/>
    <property type="match status" value="1"/>
</dbReference>
<dbReference type="Gene3D" id="3.40.190.10">
    <property type="entry name" value="Periplasmic binding protein-like II"/>
    <property type="match status" value="1"/>
</dbReference>
<dbReference type="Gene3D" id="1.10.287.70">
    <property type="match status" value="1"/>
</dbReference>
<evidence type="ECO:0000313" key="11">
    <source>
        <dbReference type="Proteomes" id="UP001233999"/>
    </source>
</evidence>
<evidence type="ECO:0000256" key="2">
    <source>
        <dbReference type="ARBA" id="ARBA00022475"/>
    </source>
</evidence>
<comment type="subcellular location">
    <subcellularLocation>
        <location evidence="1">Cell membrane</location>
        <topology evidence="1">Multi-pass membrane protein</topology>
    </subcellularLocation>
</comment>
<keyword evidence="4 8" id="KW-1133">Transmembrane helix</keyword>
<comment type="caution">
    <text evidence="10">The sequence shown here is derived from an EMBL/GenBank/DDBJ whole genome shotgun (WGS) entry which is preliminary data.</text>
</comment>
<dbReference type="PANTHER" id="PTHR42643:SF30">
    <property type="entry name" value="IONOTROPIC RECEPTOR 40A-RELATED"/>
    <property type="match status" value="1"/>
</dbReference>
<feature type="transmembrane region" description="Helical" evidence="8">
    <location>
        <begin position="584"/>
        <end position="605"/>
    </location>
</feature>
<feature type="chain" id="PRO_5041920867" evidence="9">
    <location>
        <begin position="16"/>
        <end position="619"/>
    </location>
</feature>
<feature type="signal peptide" evidence="9">
    <location>
        <begin position="1"/>
        <end position="15"/>
    </location>
</feature>
<keyword evidence="9" id="KW-0732">Signal</keyword>
<evidence type="ECO:0000256" key="5">
    <source>
        <dbReference type="ARBA" id="ARBA00023136"/>
    </source>
</evidence>